<dbReference type="Proteomes" id="UP000502136">
    <property type="component" value="Chromosome"/>
</dbReference>
<dbReference type="Pfam" id="PF00015">
    <property type="entry name" value="MCPsignal"/>
    <property type="match status" value="1"/>
</dbReference>
<dbReference type="KEGG" id="palr:HGI30_20490"/>
<comment type="similarity">
    <text evidence="2">Belongs to the methyl-accepting chemotaxis (MCP) protein family.</text>
</comment>
<keyword evidence="1 3" id="KW-0807">Transducer</keyword>
<sequence length="223" mass="23958">MRTGLPLWISCRLTRGRTEDVKEIFEGIAATRAALLQDWAEEYWGHMKRLREQLEQEAGPGGVEALNASIEAACAGESGRGFAVVAGEIRKLSELTRQSTEHVRAIIAGIHGEAERATASMAEGSRAVETGRQLAEAAGAMLMAAASGDGRKGEVAGEIARLMESIAEVSQHNRRISADAERQMLELQRGMAQVQATAGEAEAISGQLEGMVGQFRLTESRVR</sequence>
<accession>A0A6H2H1V4</accession>
<dbReference type="AlphaFoldDB" id="A0A6H2H1V4"/>
<dbReference type="InterPro" id="IPR004090">
    <property type="entry name" value="Chemotax_Me-accpt_rcpt"/>
</dbReference>
<evidence type="ECO:0000259" key="4">
    <source>
        <dbReference type="PROSITE" id="PS50111"/>
    </source>
</evidence>
<dbReference type="RefSeq" id="WP_168909209.1">
    <property type="nucleotide sequence ID" value="NZ_CP051428.1"/>
</dbReference>
<evidence type="ECO:0000256" key="1">
    <source>
        <dbReference type="ARBA" id="ARBA00023224"/>
    </source>
</evidence>
<dbReference type="GO" id="GO:0006935">
    <property type="term" value="P:chemotaxis"/>
    <property type="evidence" value="ECO:0007669"/>
    <property type="project" value="InterPro"/>
</dbReference>
<dbReference type="EMBL" id="CP051428">
    <property type="protein sequence ID" value="QJC53674.1"/>
    <property type="molecule type" value="Genomic_DNA"/>
</dbReference>
<evidence type="ECO:0000313" key="5">
    <source>
        <dbReference type="EMBL" id="QJC53674.1"/>
    </source>
</evidence>
<dbReference type="GO" id="GO:0004888">
    <property type="term" value="F:transmembrane signaling receptor activity"/>
    <property type="evidence" value="ECO:0007669"/>
    <property type="project" value="InterPro"/>
</dbReference>
<gene>
    <name evidence="5" type="ORF">HGI30_20490</name>
</gene>
<evidence type="ECO:0000256" key="2">
    <source>
        <dbReference type="ARBA" id="ARBA00029447"/>
    </source>
</evidence>
<dbReference type="SUPFAM" id="SSF58104">
    <property type="entry name" value="Methyl-accepting chemotaxis protein (MCP) signaling domain"/>
    <property type="match status" value="1"/>
</dbReference>
<dbReference type="SMART" id="SM00283">
    <property type="entry name" value="MA"/>
    <property type="match status" value="1"/>
</dbReference>
<organism evidence="5 6">
    <name type="scientific">Paenibacillus albicereus</name>
    <dbReference type="NCBI Taxonomy" id="2726185"/>
    <lineage>
        <taxon>Bacteria</taxon>
        <taxon>Bacillati</taxon>
        <taxon>Bacillota</taxon>
        <taxon>Bacilli</taxon>
        <taxon>Bacillales</taxon>
        <taxon>Paenibacillaceae</taxon>
        <taxon>Paenibacillus</taxon>
    </lineage>
</organism>
<reference evidence="5 6" key="1">
    <citation type="submission" date="2020-04" db="EMBL/GenBank/DDBJ databases">
        <title>Novel Paenibacillus strain UniB2 isolated from commercial digestive syrup.</title>
        <authorList>
            <person name="Thorat V."/>
            <person name="Kirdat K."/>
            <person name="Tiwarekar B."/>
            <person name="Yadav A."/>
        </authorList>
    </citation>
    <scope>NUCLEOTIDE SEQUENCE [LARGE SCALE GENOMIC DNA]</scope>
    <source>
        <strain evidence="5 6">UniB2</strain>
    </source>
</reference>
<evidence type="ECO:0000256" key="3">
    <source>
        <dbReference type="PROSITE-ProRule" id="PRU00284"/>
    </source>
</evidence>
<dbReference type="GO" id="GO:0007165">
    <property type="term" value="P:signal transduction"/>
    <property type="evidence" value="ECO:0007669"/>
    <property type="project" value="UniProtKB-KW"/>
</dbReference>
<protein>
    <recommendedName>
        <fullName evidence="4">Methyl-accepting transducer domain-containing protein</fullName>
    </recommendedName>
</protein>
<proteinExistence type="inferred from homology"/>
<dbReference type="PANTHER" id="PTHR32089">
    <property type="entry name" value="METHYL-ACCEPTING CHEMOTAXIS PROTEIN MCPB"/>
    <property type="match status" value="1"/>
</dbReference>
<dbReference type="GO" id="GO:0016020">
    <property type="term" value="C:membrane"/>
    <property type="evidence" value="ECO:0007669"/>
    <property type="project" value="InterPro"/>
</dbReference>
<name>A0A6H2H1V4_9BACL</name>
<dbReference type="PRINTS" id="PR00260">
    <property type="entry name" value="CHEMTRNSDUCR"/>
</dbReference>
<feature type="domain" description="Methyl-accepting transducer" evidence="4">
    <location>
        <begin position="65"/>
        <end position="181"/>
    </location>
</feature>
<evidence type="ECO:0000313" key="6">
    <source>
        <dbReference type="Proteomes" id="UP000502136"/>
    </source>
</evidence>
<dbReference type="InterPro" id="IPR004089">
    <property type="entry name" value="MCPsignal_dom"/>
</dbReference>
<dbReference type="PANTHER" id="PTHR32089:SF112">
    <property type="entry name" value="LYSOZYME-LIKE PROTEIN-RELATED"/>
    <property type="match status" value="1"/>
</dbReference>
<keyword evidence="6" id="KW-1185">Reference proteome</keyword>
<dbReference type="PROSITE" id="PS50111">
    <property type="entry name" value="CHEMOTAXIS_TRANSDUC_2"/>
    <property type="match status" value="1"/>
</dbReference>
<dbReference type="Gene3D" id="1.10.287.950">
    <property type="entry name" value="Methyl-accepting chemotaxis protein"/>
    <property type="match status" value="1"/>
</dbReference>